<dbReference type="STRING" id="888268.A0A1E5V130"/>
<dbReference type="PANTHER" id="PTHR33594:SF1">
    <property type="entry name" value="HD_PDEASE DOMAIN-CONTAINING PROTEIN"/>
    <property type="match status" value="1"/>
</dbReference>
<dbReference type="SUPFAM" id="SSF109604">
    <property type="entry name" value="HD-domain/PDEase-like"/>
    <property type="match status" value="1"/>
</dbReference>
<evidence type="ECO:0000313" key="2">
    <source>
        <dbReference type="Proteomes" id="UP000095767"/>
    </source>
</evidence>
<organism evidence="1 2">
    <name type="scientific">Dichanthelium oligosanthes</name>
    <dbReference type="NCBI Taxonomy" id="888268"/>
    <lineage>
        <taxon>Eukaryota</taxon>
        <taxon>Viridiplantae</taxon>
        <taxon>Streptophyta</taxon>
        <taxon>Embryophyta</taxon>
        <taxon>Tracheophyta</taxon>
        <taxon>Spermatophyta</taxon>
        <taxon>Magnoliopsida</taxon>
        <taxon>Liliopsida</taxon>
        <taxon>Poales</taxon>
        <taxon>Poaceae</taxon>
        <taxon>PACMAD clade</taxon>
        <taxon>Panicoideae</taxon>
        <taxon>Panicodae</taxon>
        <taxon>Paniceae</taxon>
        <taxon>Dichantheliinae</taxon>
        <taxon>Dichanthelium</taxon>
    </lineage>
</organism>
<dbReference type="Proteomes" id="UP000095767">
    <property type="component" value="Unassembled WGS sequence"/>
</dbReference>
<gene>
    <name evidence="1" type="ORF">BAE44_0020116</name>
</gene>
<dbReference type="PANTHER" id="PTHR33594">
    <property type="entry name" value="SUPERFAMILY HYDROLASE, PUTATIVE (AFU_ORTHOLOGUE AFUA_1G03035)-RELATED"/>
    <property type="match status" value="1"/>
</dbReference>
<sequence length="265" mass="29948">MAAAAKPVAVRRAEELVEREMGGRDASHDAAHALRVRDLALSLAAEEGLSAPARLLTVPSLSFRGTSRSSARRCFFLIMQEITSTLTHKWILDRNNVEDMSIVEMFLEEAGLEDGQKDEIVSIIKGMGELLTCLHLCIWTSCFFNGFKNEVSKKCIVDPTLEFAIVQDADRLDAIGAIGIARCFTYGGSKNSALHDPRILPRDNLSKEKYMSKEEKQTSINHFHEKLFKLKDMMKTEAGKRRAEKRHKFMEDFVAEFYEEWSGRA</sequence>
<keyword evidence="2" id="KW-1185">Reference proteome</keyword>
<dbReference type="EMBL" id="LWDX02055385">
    <property type="protein sequence ID" value="OEL18860.1"/>
    <property type="molecule type" value="Genomic_DNA"/>
</dbReference>
<dbReference type="Gene3D" id="1.10.472.50">
    <property type="entry name" value="HD-domain/PDEase-like"/>
    <property type="match status" value="1"/>
</dbReference>
<name>A0A1E5V130_9POAL</name>
<evidence type="ECO:0000313" key="1">
    <source>
        <dbReference type="EMBL" id="OEL18860.1"/>
    </source>
</evidence>
<dbReference type="AlphaFoldDB" id="A0A1E5V130"/>
<reference evidence="1 2" key="1">
    <citation type="submission" date="2016-09" db="EMBL/GenBank/DDBJ databases">
        <title>The draft genome of Dichanthelium oligosanthes: A C3 panicoid grass species.</title>
        <authorList>
            <person name="Studer A.J."/>
            <person name="Schnable J.C."/>
            <person name="Brutnell T.P."/>
        </authorList>
    </citation>
    <scope>NUCLEOTIDE SEQUENCE [LARGE SCALE GENOMIC DNA]</scope>
    <source>
        <strain evidence="2">cv. Kellogg 1175</strain>
        <tissue evidence="1">Leaf</tissue>
    </source>
</reference>
<comment type="caution">
    <text evidence="1">The sequence shown here is derived from an EMBL/GenBank/DDBJ whole genome shotgun (WGS) entry which is preliminary data.</text>
</comment>
<protein>
    <submittedName>
        <fullName evidence="1">Uncharacterized protein</fullName>
    </submittedName>
</protein>
<dbReference type="Gene3D" id="1.20.58.1910">
    <property type="match status" value="1"/>
</dbReference>
<dbReference type="OrthoDB" id="16547at2759"/>
<accession>A0A1E5V130</accession>
<proteinExistence type="predicted"/>